<accession>A0ABV4NUS7</accession>
<keyword evidence="2" id="KW-1185">Reference proteome</keyword>
<name>A0ABV4NUS7_9GAMM</name>
<evidence type="ECO:0000313" key="1">
    <source>
        <dbReference type="EMBL" id="MFA0809488.1"/>
    </source>
</evidence>
<gene>
    <name evidence="1" type="ORF">ACCI49_01030</name>
</gene>
<dbReference type="Proteomes" id="UP001569428">
    <property type="component" value="Unassembled WGS sequence"/>
</dbReference>
<sequence>MKFTVEQYDTAISALQEAKKQLIEGTQDKGCGICGDCCHPDSCGHNPLYAQYLCNLVSDQSKELHNTLHYLGGFDRFMGESVGVARVIKP</sequence>
<organism evidence="1 2">
    <name type="scientific">Microbulbifer epialgicus</name>
    <dbReference type="NCBI Taxonomy" id="393907"/>
    <lineage>
        <taxon>Bacteria</taxon>
        <taxon>Pseudomonadati</taxon>
        <taxon>Pseudomonadota</taxon>
        <taxon>Gammaproteobacteria</taxon>
        <taxon>Cellvibrionales</taxon>
        <taxon>Microbulbiferaceae</taxon>
        <taxon>Microbulbifer</taxon>
    </lineage>
</organism>
<reference evidence="1 2" key="1">
    <citation type="submission" date="2024-08" db="EMBL/GenBank/DDBJ databases">
        <authorList>
            <person name="Ishaq N."/>
        </authorList>
    </citation>
    <scope>NUCLEOTIDE SEQUENCE [LARGE SCALE GENOMIC DNA]</scope>
    <source>
        <strain evidence="1 2">DSM 18651</strain>
    </source>
</reference>
<proteinExistence type="predicted"/>
<dbReference type="RefSeq" id="WP_371837106.1">
    <property type="nucleotide sequence ID" value="NZ_JBGMEK010000001.1"/>
</dbReference>
<dbReference type="EMBL" id="JBGMEK010000001">
    <property type="protein sequence ID" value="MFA0809488.1"/>
    <property type="molecule type" value="Genomic_DNA"/>
</dbReference>
<comment type="caution">
    <text evidence="1">The sequence shown here is derived from an EMBL/GenBank/DDBJ whole genome shotgun (WGS) entry which is preliminary data.</text>
</comment>
<protein>
    <submittedName>
        <fullName evidence="1">Uncharacterized protein</fullName>
    </submittedName>
</protein>
<evidence type="ECO:0000313" key="2">
    <source>
        <dbReference type="Proteomes" id="UP001569428"/>
    </source>
</evidence>